<dbReference type="AlphaFoldDB" id="A0AAE1E1F4"/>
<name>A0AAE1E1F4_9GAST</name>
<reference evidence="1" key="1">
    <citation type="journal article" date="2023" name="G3 (Bethesda)">
        <title>A reference genome for the long-term kleptoplast-retaining sea slug Elysia crispata morphotype clarki.</title>
        <authorList>
            <person name="Eastman K.E."/>
            <person name="Pendleton A.L."/>
            <person name="Shaikh M.A."/>
            <person name="Suttiyut T."/>
            <person name="Ogas R."/>
            <person name="Tomko P."/>
            <person name="Gavelis G."/>
            <person name="Widhalm J.R."/>
            <person name="Wisecaver J.H."/>
        </authorList>
    </citation>
    <scope>NUCLEOTIDE SEQUENCE</scope>
    <source>
        <strain evidence="1">ECLA1</strain>
    </source>
</reference>
<proteinExistence type="predicted"/>
<keyword evidence="2" id="KW-1185">Reference proteome</keyword>
<dbReference type="EMBL" id="JAWDGP010001519">
    <property type="protein sequence ID" value="KAK3790769.1"/>
    <property type="molecule type" value="Genomic_DNA"/>
</dbReference>
<evidence type="ECO:0000313" key="1">
    <source>
        <dbReference type="EMBL" id="KAK3790769.1"/>
    </source>
</evidence>
<sequence>MRCGSRTVAARSNAGSVGVSGFCFNPPCRRPDWTRQSERLWSVSEESGAARHGTCPLAGQCGLHGEPRRWTSWSDWSLQISGSRKCNHESRYRKDLLRDGKCD</sequence>
<protein>
    <submittedName>
        <fullName evidence="1">Uncharacterized protein</fullName>
    </submittedName>
</protein>
<comment type="caution">
    <text evidence="1">The sequence shown here is derived from an EMBL/GenBank/DDBJ whole genome shotgun (WGS) entry which is preliminary data.</text>
</comment>
<evidence type="ECO:0000313" key="2">
    <source>
        <dbReference type="Proteomes" id="UP001283361"/>
    </source>
</evidence>
<accession>A0AAE1E1F4</accession>
<dbReference type="Proteomes" id="UP001283361">
    <property type="component" value="Unassembled WGS sequence"/>
</dbReference>
<gene>
    <name evidence="1" type="ORF">RRG08_038260</name>
</gene>
<organism evidence="1 2">
    <name type="scientific">Elysia crispata</name>
    <name type="common">lettuce slug</name>
    <dbReference type="NCBI Taxonomy" id="231223"/>
    <lineage>
        <taxon>Eukaryota</taxon>
        <taxon>Metazoa</taxon>
        <taxon>Spiralia</taxon>
        <taxon>Lophotrochozoa</taxon>
        <taxon>Mollusca</taxon>
        <taxon>Gastropoda</taxon>
        <taxon>Heterobranchia</taxon>
        <taxon>Euthyneura</taxon>
        <taxon>Panpulmonata</taxon>
        <taxon>Sacoglossa</taxon>
        <taxon>Placobranchoidea</taxon>
        <taxon>Plakobranchidae</taxon>
        <taxon>Elysia</taxon>
    </lineage>
</organism>